<evidence type="ECO:0000259" key="3">
    <source>
        <dbReference type="PROSITE" id="PS51304"/>
    </source>
</evidence>
<evidence type="ECO:0000313" key="4">
    <source>
        <dbReference type="Ensembl" id="ENSACCP00020024199.1"/>
    </source>
</evidence>
<accession>A0A663FJ32</accession>
<sequence>MALSKGPSGLIQPITIVGTVHPNANRSGFHANLWSSASGDLVLHINPRLREAALVRNTRQHGSWGPEERHTTGPMPFQRGQPFQGWVLPGAFALWVNGRHVCDYSHRLPPATIDQLEVAGDVTLACVTC</sequence>
<dbReference type="PANTHER" id="PTHR11346:SF147">
    <property type="entry name" value="GALECTIN"/>
    <property type="match status" value="1"/>
</dbReference>
<dbReference type="SMART" id="SM00908">
    <property type="entry name" value="Gal-bind_lectin"/>
    <property type="match status" value="1"/>
</dbReference>
<keyword evidence="5" id="KW-1185">Reference proteome</keyword>
<dbReference type="SMART" id="SM00276">
    <property type="entry name" value="GLECT"/>
    <property type="match status" value="1"/>
</dbReference>
<evidence type="ECO:0000256" key="1">
    <source>
        <dbReference type="ARBA" id="ARBA00022734"/>
    </source>
</evidence>
<dbReference type="AlphaFoldDB" id="A0A663FJ32"/>
<reference evidence="4" key="2">
    <citation type="submission" date="2025-09" db="UniProtKB">
        <authorList>
            <consortium name="Ensembl"/>
        </authorList>
    </citation>
    <scope>IDENTIFICATION</scope>
</reference>
<dbReference type="Ensembl" id="ENSACCT00020025275.1">
    <property type="protein sequence ID" value="ENSACCP00020024199.1"/>
    <property type="gene ID" value="ENSACCG00020016587.1"/>
</dbReference>
<dbReference type="InterPro" id="IPR001079">
    <property type="entry name" value="Galectin_CRD"/>
</dbReference>
<dbReference type="InterPro" id="IPR013320">
    <property type="entry name" value="ConA-like_dom_sf"/>
</dbReference>
<proteinExistence type="predicted"/>
<dbReference type="Pfam" id="PF00337">
    <property type="entry name" value="Gal-bind_lectin"/>
    <property type="match status" value="1"/>
</dbReference>
<protein>
    <recommendedName>
        <fullName evidence="2">Galectin</fullName>
    </recommendedName>
</protein>
<dbReference type="GeneTree" id="ENSGT00940000162258"/>
<name>A0A663FJ32_AQUCH</name>
<organism evidence="4 5">
    <name type="scientific">Aquila chrysaetos chrysaetos</name>
    <dbReference type="NCBI Taxonomy" id="223781"/>
    <lineage>
        <taxon>Eukaryota</taxon>
        <taxon>Metazoa</taxon>
        <taxon>Chordata</taxon>
        <taxon>Craniata</taxon>
        <taxon>Vertebrata</taxon>
        <taxon>Euteleostomi</taxon>
        <taxon>Archelosauria</taxon>
        <taxon>Archosauria</taxon>
        <taxon>Dinosauria</taxon>
        <taxon>Saurischia</taxon>
        <taxon>Theropoda</taxon>
        <taxon>Coelurosauria</taxon>
        <taxon>Aves</taxon>
        <taxon>Neognathae</taxon>
        <taxon>Neoaves</taxon>
        <taxon>Telluraves</taxon>
        <taxon>Accipitrimorphae</taxon>
        <taxon>Accipitriformes</taxon>
        <taxon>Accipitridae</taxon>
        <taxon>Accipitrinae</taxon>
        <taxon>Aquila</taxon>
    </lineage>
</organism>
<reference evidence="4" key="1">
    <citation type="submission" date="2025-08" db="UniProtKB">
        <authorList>
            <consortium name="Ensembl"/>
        </authorList>
    </citation>
    <scope>IDENTIFICATION</scope>
</reference>
<dbReference type="CDD" id="cd00070">
    <property type="entry name" value="GLECT"/>
    <property type="match status" value="1"/>
</dbReference>
<dbReference type="PANTHER" id="PTHR11346">
    <property type="entry name" value="GALECTIN"/>
    <property type="match status" value="1"/>
</dbReference>
<evidence type="ECO:0000313" key="5">
    <source>
        <dbReference type="Proteomes" id="UP000472275"/>
    </source>
</evidence>
<dbReference type="SUPFAM" id="SSF49899">
    <property type="entry name" value="Concanavalin A-like lectins/glucanases"/>
    <property type="match status" value="1"/>
</dbReference>
<dbReference type="Gene3D" id="2.60.120.200">
    <property type="match status" value="1"/>
</dbReference>
<dbReference type="PROSITE" id="PS51304">
    <property type="entry name" value="GALECTIN"/>
    <property type="match status" value="1"/>
</dbReference>
<dbReference type="Proteomes" id="UP000472275">
    <property type="component" value="Unassembled WGS sequence"/>
</dbReference>
<dbReference type="InterPro" id="IPR044156">
    <property type="entry name" value="Galectin-like"/>
</dbReference>
<keyword evidence="1 2" id="KW-0430">Lectin</keyword>
<evidence type="ECO:0000256" key="2">
    <source>
        <dbReference type="RuleBase" id="RU102079"/>
    </source>
</evidence>
<dbReference type="GO" id="GO:0030246">
    <property type="term" value="F:carbohydrate binding"/>
    <property type="evidence" value="ECO:0007669"/>
    <property type="project" value="UniProtKB-UniRule"/>
</dbReference>
<feature type="domain" description="Galectin" evidence="3">
    <location>
        <begin position="1"/>
        <end position="129"/>
    </location>
</feature>